<feature type="domain" description="Immunity MXAN-0049 protein" evidence="2">
    <location>
        <begin position="96"/>
        <end position="190"/>
    </location>
</feature>
<protein>
    <submittedName>
        <fullName evidence="3">Suppressor of fused protein (SUFU)</fullName>
    </submittedName>
</protein>
<proteinExistence type="predicted"/>
<dbReference type="EMBL" id="FOIJ01000007">
    <property type="protein sequence ID" value="SEU07719.1"/>
    <property type="molecule type" value="Genomic_DNA"/>
</dbReference>
<name>A0A1I0JE77_9BACT</name>
<evidence type="ECO:0000313" key="4">
    <source>
        <dbReference type="Proteomes" id="UP000199181"/>
    </source>
</evidence>
<sequence>MKRRYFDLHDDVYIQGRWELGDPAGSQGREVDDPWQFAEGRPVRVEEQLRVPITHSGTPLDFSLAGVGVTPILHQRVADLLAELAPDDVQAIPVGVDGQPEPYCILVATRAIRCIDDQASAEVQYWKPEDGQPDRVGEYRAVHGMRIDPAKVGDAQVFRPWGWTVVLLVSEDVKEALERAGVTGVKFTEVTGPSAISPEERERNRRLIELREQTDAAREAFWRTLGRLDEEAIIPMVVGGAWPARRQVWRIIHRPGGRTLLVTDGLSDFFVDRVEPSVGFGLELALETDEPLQDAEKSWPLLLLERVADEVAEHERVREKVRSGFLSMEVSGKGLPEPLITQEGRVGVLLGMEPGTLPQSFSMPAGEVRLVTVKALLPTELAYLLEHGKTGRDALLRRFGQEGQGHLSRSWRNPVV</sequence>
<dbReference type="RefSeq" id="WP_177233647.1">
    <property type="nucleotide sequence ID" value="NZ_FOIJ01000007.1"/>
</dbReference>
<dbReference type="InterPro" id="IPR037181">
    <property type="entry name" value="SUFU_N"/>
</dbReference>
<dbReference type="Pfam" id="PF07791">
    <property type="entry name" value="Imm11"/>
    <property type="match status" value="1"/>
</dbReference>
<dbReference type="AlphaFoldDB" id="A0A1I0JE77"/>
<dbReference type="InterPro" id="IPR020941">
    <property type="entry name" value="SUFU-like_domain"/>
</dbReference>
<gene>
    <name evidence="3" type="ORF">SAMN05443639_107147</name>
</gene>
<evidence type="ECO:0000259" key="2">
    <source>
        <dbReference type="Pfam" id="PF07791"/>
    </source>
</evidence>
<organism evidence="3 4">
    <name type="scientific">Stigmatella erecta</name>
    <dbReference type="NCBI Taxonomy" id="83460"/>
    <lineage>
        <taxon>Bacteria</taxon>
        <taxon>Pseudomonadati</taxon>
        <taxon>Myxococcota</taxon>
        <taxon>Myxococcia</taxon>
        <taxon>Myxococcales</taxon>
        <taxon>Cystobacterineae</taxon>
        <taxon>Archangiaceae</taxon>
        <taxon>Stigmatella</taxon>
    </lineage>
</organism>
<keyword evidence="4" id="KW-1185">Reference proteome</keyword>
<dbReference type="InterPro" id="IPR012433">
    <property type="entry name" value="Imm11"/>
</dbReference>
<reference evidence="4" key="1">
    <citation type="submission" date="2016-10" db="EMBL/GenBank/DDBJ databases">
        <authorList>
            <person name="Varghese N."/>
            <person name="Submissions S."/>
        </authorList>
    </citation>
    <scope>NUCLEOTIDE SEQUENCE [LARGE SCALE GENOMIC DNA]</scope>
    <source>
        <strain evidence="4">DSM 16858</strain>
    </source>
</reference>
<evidence type="ECO:0000259" key="1">
    <source>
        <dbReference type="Pfam" id="PF05076"/>
    </source>
</evidence>
<feature type="domain" description="Suppressor of fused-like" evidence="1">
    <location>
        <begin position="259"/>
        <end position="407"/>
    </location>
</feature>
<evidence type="ECO:0000313" key="3">
    <source>
        <dbReference type="EMBL" id="SEU07719.1"/>
    </source>
</evidence>
<dbReference type="Proteomes" id="UP000199181">
    <property type="component" value="Unassembled WGS sequence"/>
</dbReference>
<dbReference type="Pfam" id="PF05076">
    <property type="entry name" value="SUFU"/>
    <property type="match status" value="1"/>
</dbReference>
<accession>A0A1I0JE77</accession>
<dbReference type="SUPFAM" id="SSF103359">
    <property type="entry name" value="Suppressor of Fused, N-terminal domain"/>
    <property type="match status" value="1"/>
</dbReference>